<evidence type="ECO:0000313" key="2">
    <source>
        <dbReference type="Proteomes" id="UP001454036"/>
    </source>
</evidence>
<protein>
    <submittedName>
        <fullName evidence="1">Uncharacterized protein</fullName>
    </submittedName>
</protein>
<comment type="caution">
    <text evidence="1">The sequence shown here is derived from an EMBL/GenBank/DDBJ whole genome shotgun (WGS) entry which is preliminary data.</text>
</comment>
<sequence>MKEDTGLEELAKSLRIGEVFRNEKIGKERGVLVVESGQSSEGYSYKGKKKAKFRGKDKKREIVPRENGVAVVHGLVKVPTMERALVAMKTSLP</sequence>
<reference evidence="1 2" key="1">
    <citation type="submission" date="2024-01" db="EMBL/GenBank/DDBJ databases">
        <title>The complete chloroplast genome sequence of Lithospermum erythrorhizon: insights into the phylogenetic relationship among Boraginaceae species and the maternal lineages of purple gromwells.</title>
        <authorList>
            <person name="Okada T."/>
            <person name="Watanabe K."/>
        </authorList>
    </citation>
    <scope>NUCLEOTIDE SEQUENCE [LARGE SCALE GENOMIC DNA]</scope>
</reference>
<name>A0AAV3P1F0_LITER</name>
<accession>A0AAV3P1F0</accession>
<keyword evidence="2" id="KW-1185">Reference proteome</keyword>
<dbReference type="Proteomes" id="UP001454036">
    <property type="component" value="Unassembled WGS sequence"/>
</dbReference>
<dbReference type="EMBL" id="BAABME010015965">
    <property type="protein sequence ID" value="GAA0143847.1"/>
    <property type="molecule type" value="Genomic_DNA"/>
</dbReference>
<organism evidence="1 2">
    <name type="scientific">Lithospermum erythrorhizon</name>
    <name type="common">Purple gromwell</name>
    <name type="synonym">Lithospermum officinale var. erythrorhizon</name>
    <dbReference type="NCBI Taxonomy" id="34254"/>
    <lineage>
        <taxon>Eukaryota</taxon>
        <taxon>Viridiplantae</taxon>
        <taxon>Streptophyta</taxon>
        <taxon>Embryophyta</taxon>
        <taxon>Tracheophyta</taxon>
        <taxon>Spermatophyta</taxon>
        <taxon>Magnoliopsida</taxon>
        <taxon>eudicotyledons</taxon>
        <taxon>Gunneridae</taxon>
        <taxon>Pentapetalae</taxon>
        <taxon>asterids</taxon>
        <taxon>lamiids</taxon>
        <taxon>Boraginales</taxon>
        <taxon>Boraginaceae</taxon>
        <taxon>Boraginoideae</taxon>
        <taxon>Lithospermeae</taxon>
        <taxon>Lithospermum</taxon>
    </lineage>
</organism>
<evidence type="ECO:0000313" key="1">
    <source>
        <dbReference type="EMBL" id="GAA0143847.1"/>
    </source>
</evidence>
<gene>
    <name evidence="1" type="ORF">LIER_35820</name>
</gene>
<proteinExistence type="predicted"/>
<dbReference type="AlphaFoldDB" id="A0AAV3P1F0"/>